<dbReference type="Proteomes" id="UP000244855">
    <property type="component" value="Unassembled WGS sequence"/>
</dbReference>
<evidence type="ECO:0000256" key="1">
    <source>
        <dbReference type="ARBA" id="ARBA00004123"/>
    </source>
</evidence>
<dbReference type="GO" id="GO:0000166">
    <property type="term" value="F:nucleotide binding"/>
    <property type="evidence" value="ECO:0007669"/>
    <property type="project" value="InterPro"/>
</dbReference>
<dbReference type="PANTHER" id="PTHR15561:SF0">
    <property type="entry name" value="DNA-DIRECTED RNA POLYMERASE III SUBUNIT RPC9"/>
    <property type="match status" value="1"/>
</dbReference>
<protein>
    <recommendedName>
        <fullName evidence="3">DNA-directed RNA polymerase III subunit RPC9</fullName>
    </recommendedName>
</protein>
<dbReference type="STRING" id="97972.A0A2V1E321"/>
<dbReference type="PANTHER" id="PTHR15561">
    <property type="entry name" value="CALCITONIN GENE-RELATED PEPTIDE-RECEPTOR COMPONENT PROTEIN"/>
    <property type="match status" value="1"/>
</dbReference>
<dbReference type="Pfam" id="PF03874">
    <property type="entry name" value="RNA_pol_Rpb4"/>
    <property type="match status" value="1"/>
</dbReference>
<keyword evidence="6" id="KW-0539">Nucleus</keyword>
<dbReference type="InterPro" id="IPR010997">
    <property type="entry name" value="HRDC-like_sf"/>
</dbReference>
<evidence type="ECO:0000256" key="5">
    <source>
        <dbReference type="ARBA" id="ARBA00023163"/>
    </source>
</evidence>
<dbReference type="GO" id="GO:0006384">
    <property type="term" value="P:transcription initiation at RNA polymerase III promoter"/>
    <property type="evidence" value="ECO:0007669"/>
    <property type="project" value="InterPro"/>
</dbReference>
<proteinExistence type="inferred from homology"/>
<gene>
    <name evidence="8" type="ORF">DM02DRAFT_134400</name>
</gene>
<evidence type="ECO:0000313" key="8">
    <source>
        <dbReference type="EMBL" id="PVI04953.1"/>
    </source>
</evidence>
<dbReference type="GO" id="GO:0005666">
    <property type="term" value="C:RNA polymerase III complex"/>
    <property type="evidence" value="ECO:0007669"/>
    <property type="project" value="InterPro"/>
</dbReference>
<evidence type="ECO:0000313" key="9">
    <source>
        <dbReference type="Proteomes" id="UP000244855"/>
    </source>
</evidence>
<dbReference type="InterPro" id="IPR038324">
    <property type="entry name" value="Rpb4/RPC9_sf"/>
</dbReference>
<comment type="subcellular location">
    <subcellularLocation>
        <location evidence="1">Nucleus</location>
    </subcellularLocation>
</comment>
<dbReference type="AlphaFoldDB" id="A0A2V1E321"/>
<accession>A0A2V1E321</accession>
<reference evidence="8 9" key="1">
    <citation type="journal article" date="2018" name="Sci. Rep.">
        <title>Comparative genomics provides insights into the lifestyle and reveals functional heterogeneity of dark septate endophytic fungi.</title>
        <authorList>
            <person name="Knapp D.G."/>
            <person name="Nemeth J.B."/>
            <person name="Barry K."/>
            <person name="Hainaut M."/>
            <person name="Henrissat B."/>
            <person name="Johnson J."/>
            <person name="Kuo A."/>
            <person name="Lim J.H.P."/>
            <person name="Lipzen A."/>
            <person name="Nolan M."/>
            <person name="Ohm R.A."/>
            <person name="Tamas L."/>
            <person name="Grigoriev I.V."/>
            <person name="Spatafora J.W."/>
            <person name="Nagy L.G."/>
            <person name="Kovacs G.M."/>
        </authorList>
    </citation>
    <scope>NUCLEOTIDE SEQUENCE [LARGE SCALE GENOMIC DNA]</scope>
    <source>
        <strain evidence="8 9">DSE2036</strain>
    </source>
</reference>
<dbReference type="InterPro" id="IPR038846">
    <property type="entry name" value="RPC9"/>
</dbReference>
<feature type="region of interest" description="Disordered" evidence="7">
    <location>
        <begin position="164"/>
        <end position="183"/>
    </location>
</feature>
<dbReference type="InterPro" id="IPR005574">
    <property type="entry name" value="Rpb4/RPC9"/>
</dbReference>
<name>A0A2V1E321_9PLEO</name>
<keyword evidence="4" id="KW-0240">DNA-directed RNA polymerase</keyword>
<dbReference type="SUPFAM" id="SSF47819">
    <property type="entry name" value="HRDC-like"/>
    <property type="match status" value="1"/>
</dbReference>
<evidence type="ECO:0000256" key="4">
    <source>
        <dbReference type="ARBA" id="ARBA00022478"/>
    </source>
</evidence>
<evidence type="ECO:0000256" key="3">
    <source>
        <dbReference type="ARBA" id="ARBA00016672"/>
    </source>
</evidence>
<dbReference type="Gene3D" id="1.20.1250.40">
    <property type="match status" value="1"/>
</dbReference>
<dbReference type="OrthoDB" id="1746530at2759"/>
<dbReference type="EMBL" id="KZ805317">
    <property type="protein sequence ID" value="PVI04953.1"/>
    <property type="molecule type" value="Genomic_DNA"/>
</dbReference>
<sequence>MHIKSAQSALLSNHEVFLHLQAEQAEYNGTDGTSRKRKPPPGLQEIIKDGIHYFSNPDSPLPTLTTTHPTRPLTLYKGSHSLFRALAPKYRLNKTEYLQIYNIRPRSHITLQLVIEEAGVRFTEDELEDILGILARVFDEEESGIREGVEEEKLAGLGGGVVVGGVSGGGGGGGAKGRRKKGN</sequence>
<feature type="compositionally biased region" description="Gly residues" evidence="7">
    <location>
        <begin position="164"/>
        <end position="175"/>
    </location>
</feature>
<keyword evidence="5" id="KW-0804">Transcription</keyword>
<keyword evidence="9" id="KW-1185">Reference proteome</keyword>
<evidence type="ECO:0000256" key="7">
    <source>
        <dbReference type="SAM" id="MobiDB-lite"/>
    </source>
</evidence>
<evidence type="ECO:0000256" key="6">
    <source>
        <dbReference type="ARBA" id="ARBA00023242"/>
    </source>
</evidence>
<comment type="similarity">
    <text evidence="2">Belongs to the eukaryotic RPC9 RNA polymerase subunit family.</text>
</comment>
<evidence type="ECO:0000256" key="2">
    <source>
        <dbReference type="ARBA" id="ARBA00006898"/>
    </source>
</evidence>
<organism evidence="8 9">
    <name type="scientific">Periconia macrospinosa</name>
    <dbReference type="NCBI Taxonomy" id="97972"/>
    <lineage>
        <taxon>Eukaryota</taxon>
        <taxon>Fungi</taxon>
        <taxon>Dikarya</taxon>
        <taxon>Ascomycota</taxon>
        <taxon>Pezizomycotina</taxon>
        <taxon>Dothideomycetes</taxon>
        <taxon>Pleosporomycetidae</taxon>
        <taxon>Pleosporales</taxon>
        <taxon>Massarineae</taxon>
        <taxon>Periconiaceae</taxon>
        <taxon>Periconia</taxon>
    </lineage>
</organism>